<gene>
    <name evidence="1" type="ORF">SAMN06265338_10734</name>
</gene>
<dbReference type="PIRSF" id="PIRSF019381">
    <property type="entry name" value="YcjX"/>
    <property type="match status" value="1"/>
</dbReference>
<evidence type="ECO:0008006" key="3">
    <source>
        <dbReference type="Google" id="ProtNLM"/>
    </source>
</evidence>
<dbReference type="OrthoDB" id="9777645at2"/>
<dbReference type="InterPro" id="IPR007413">
    <property type="entry name" value="YcjX-like"/>
</dbReference>
<keyword evidence="2" id="KW-1185">Reference proteome</keyword>
<dbReference type="EMBL" id="FYDG01000007">
    <property type="protein sequence ID" value="SNB75764.1"/>
    <property type="molecule type" value="Genomic_DNA"/>
</dbReference>
<evidence type="ECO:0000313" key="2">
    <source>
        <dbReference type="Proteomes" id="UP000198418"/>
    </source>
</evidence>
<dbReference type="PANTHER" id="PTHR38605:SF1">
    <property type="entry name" value="ATPASE"/>
    <property type="match status" value="1"/>
</dbReference>
<proteinExistence type="predicted"/>
<evidence type="ECO:0000313" key="1">
    <source>
        <dbReference type="EMBL" id="SNB75764.1"/>
    </source>
</evidence>
<sequence>MSILDTLLAEARNGAANLSDLVRGRGLRLGVTGLSRAGKTVFITALARHLTLLGRNDKNALPAFRVAEEGRIIAGRLEPQPDDNVPRFAYEDHLAALSGPGRHWPQSTRQISQLRLRLDFERREGLMPGGSSMTIDIVDYPGEWLLDLPLLQKSYLEWSRETFEASAGAARASLAADWRGFAATLEPGAPEDEGAARRAAEKFTAYLRASRTDSYALSTLPPGRFLMPGDLEGSPALTFAPLPLPEAYYIEPGSLAAMMERRYEAYKTYVVKPFFQNHFARLDRQIVLVDALAALNSGAEAVRDLQRGLNDVLAAFRSGNNNWFNTLFRPRIDKILIAATKADHLHHLSHDRLEAILRQLSARSIARAEGFGAEVDVIALAAVRATREAQIKYGRDTLDAIVGTPLKGEALDGHRFDGETEAAIFPGQLPEDPRQAFRGDTLAIPEHQADVRFLRFRPPQTPNGAPPAQIRLDRACQFLFGDWMS</sequence>
<dbReference type="Pfam" id="PF04317">
    <property type="entry name" value="DUF463"/>
    <property type="match status" value="1"/>
</dbReference>
<name>A0A212RSW8_RHOAC</name>
<organism evidence="1 2">
    <name type="scientific">Rhodoblastus acidophilus</name>
    <name type="common">Rhodopseudomonas acidophila</name>
    <dbReference type="NCBI Taxonomy" id="1074"/>
    <lineage>
        <taxon>Bacteria</taxon>
        <taxon>Pseudomonadati</taxon>
        <taxon>Pseudomonadota</taxon>
        <taxon>Alphaproteobacteria</taxon>
        <taxon>Hyphomicrobiales</taxon>
        <taxon>Rhodoblastaceae</taxon>
        <taxon>Rhodoblastus</taxon>
    </lineage>
</organism>
<accession>A0A212RSW8</accession>
<dbReference type="Proteomes" id="UP000198418">
    <property type="component" value="Unassembled WGS sequence"/>
</dbReference>
<dbReference type="AlphaFoldDB" id="A0A212RSW8"/>
<dbReference type="RefSeq" id="WP_088521274.1">
    <property type="nucleotide sequence ID" value="NZ_FYDG01000007.1"/>
</dbReference>
<reference evidence="2" key="1">
    <citation type="submission" date="2017-06" db="EMBL/GenBank/DDBJ databases">
        <authorList>
            <person name="Varghese N."/>
            <person name="Submissions S."/>
        </authorList>
    </citation>
    <scope>NUCLEOTIDE SEQUENCE [LARGE SCALE GENOMIC DNA]</scope>
    <source>
        <strain evidence="2">DSM 137</strain>
    </source>
</reference>
<dbReference type="PANTHER" id="PTHR38605">
    <property type="entry name" value="ATPASE-RELATED"/>
    <property type="match status" value="1"/>
</dbReference>
<protein>
    <recommendedName>
        <fullName evidence="3">YcjX family protein</fullName>
    </recommendedName>
</protein>